<reference evidence="1" key="2">
    <citation type="journal article" date="2015" name="Data Brief">
        <title>Shoot transcriptome of the giant reed, Arundo donax.</title>
        <authorList>
            <person name="Barrero R.A."/>
            <person name="Guerrero F.D."/>
            <person name="Moolhuijzen P."/>
            <person name="Goolsby J.A."/>
            <person name="Tidwell J."/>
            <person name="Bellgard S.E."/>
            <person name="Bellgard M.I."/>
        </authorList>
    </citation>
    <scope>NUCLEOTIDE SEQUENCE</scope>
    <source>
        <tissue evidence="1">Shoot tissue taken approximately 20 cm above the soil surface</tissue>
    </source>
</reference>
<protein>
    <submittedName>
        <fullName evidence="1">Uncharacterized protein</fullName>
    </submittedName>
</protein>
<sequence length="13" mass="1521">MCLHCAHTQSRFS</sequence>
<reference evidence="1" key="1">
    <citation type="submission" date="2014-09" db="EMBL/GenBank/DDBJ databases">
        <authorList>
            <person name="Magalhaes I.L.F."/>
            <person name="Oliveira U."/>
            <person name="Santos F.R."/>
            <person name="Vidigal T.H.D.A."/>
            <person name="Brescovit A.D."/>
            <person name="Santos A.J."/>
        </authorList>
    </citation>
    <scope>NUCLEOTIDE SEQUENCE</scope>
    <source>
        <tissue evidence="1">Shoot tissue taken approximately 20 cm above the soil surface</tissue>
    </source>
</reference>
<dbReference type="EMBL" id="GBRH01204910">
    <property type="protein sequence ID" value="JAD92985.1"/>
    <property type="molecule type" value="Transcribed_RNA"/>
</dbReference>
<accession>A0A0A9E503</accession>
<evidence type="ECO:0000313" key="1">
    <source>
        <dbReference type="EMBL" id="JAD92985.1"/>
    </source>
</evidence>
<proteinExistence type="predicted"/>
<organism evidence="1">
    <name type="scientific">Arundo donax</name>
    <name type="common">Giant reed</name>
    <name type="synonym">Donax arundinaceus</name>
    <dbReference type="NCBI Taxonomy" id="35708"/>
    <lineage>
        <taxon>Eukaryota</taxon>
        <taxon>Viridiplantae</taxon>
        <taxon>Streptophyta</taxon>
        <taxon>Embryophyta</taxon>
        <taxon>Tracheophyta</taxon>
        <taxon>Spermatophyta</taxon>
        <taxon>Magnoliopsida</taxon>
        <taxon>Liliopsida</taxon>
        <taxon>Poales</taxon>
        <taxon>Poaceae</taxon>
        <taxon>PACMAD clade</taxon>
        <taxon>Arundinoideae</taxon>
        <taxon>Arundineae</taxon>
        <taxon>Arundo</taxon>
    </lineage>
</organism>
<name>A0A0A9E503_ARUDO</name>